<dbReference type="Proteomes" id="UP000076420">
    <property type="component" value="Unassembled WGS sequence"/>
</dbReference>
<proteinExistence type="predicted"/>
<feature type="compositionally biased region" description="Low complexity" evidence="1">
    <location>
        <begin position="247"/>
        <end position="258"/>
    </location>
</feature>
<accession>A0A2C9LZT3</accession>
<dbReference type="EnsemblMetazoa" id="BGLB036914-RA">
    <property type="protein sequence ID" value="BGLB036914-PA"/>
    <property type="gene ID" value="BGLB036914"/>
</dbReference>
<dbReference type="AlphaFoldDB" id="A0A2C9LZT3"/>
<feature type="transmembrane region" description="Helical" evidence="2">
    <location>
        <begin position="20"/>
        <end position="40"/>
    </location>
</feature>
<evidence type="ECO:0000313" key="4">
    <source>
        <dbReference type="Proteomes" id="UP000076420"/>
    </source>
</evidence>
<evidence type="ECO:0000313" key="3">
    <source>
        <dbReference type="EnsemblMetazoa" id="BGLB036914-PA"/>
    </source>
</evidence>
<sequence length="493" mass="56865">MSFFSISDRIMGIQSFSVNVLFNVIIFTYYINLVVQYFILFNTKFEDQSLFNANFKHNYNFNGSLYKCLNDLKMDKDEQLLKAALEKQLICQHYSGCSGALRKETIFDKKSTHLYLPYFPYLHPNQMTWTVYPVFYPNRLATYRLATYRLATYHSLLDSVYFSTLSLHGFGYSGHDRVTCSGCNSSVELSDFNSKPSNARYHRNSGCIFIEQEDNDNNSYRYSQASIEDDVSTYDQQRPGIYEVTPVSVNSEENASNSFKKEVTARHADSEGRHHGTHSSEQAAASNHIHLASDTEARAATLNTLPEHWHTHGMVGATSSNNGLTLRECECHDVADSSQNEGNVTRRGTYYESSDPQCLNNINQRRNLNLRAKRVVNYSNEVTTNLEYQMDILAERNNYRLYNYSLASERERSFTDLGITRVRRLAPEWAEKGLFCAGKKERTVHCYYCRWSRCWDNCNSEVMQRLTDHSCHCDVPALSTTKKHKDVIKHKKT</sequence>
<keyword evidence="2" id="KW-1133">Transmembrane helix</keyword>
<dbReference type="VEuPathDB" id="VectorBase:BGLAX_052618"/>
<feature type="region of interest" description="Disordered" evidence="1">
    <location>
        <begin position="245"/>
        <end position="286"/>
    </location>
</feature>
<dbReference type="SUPFAM" id="SSF57924">
    <property type="entry name" value="Inhibitor of apoptosis (IAP) repeat"/>
    <property type="match status" value="1"/>
</dbReference>
<name>A0A2C9LZT3_BIOGL</name>
<evidence type="ECO:0000256" key="1">
    <source>
        <dbReference type="SAM" id="MobiDB-lite"/>
    </source>
</evidence>
<feature type="compositionally biased region" description="Basic and acidic residues" evidence="1">
    <location>
        <begin position="259"/>
        <end position="274"/>
    </location>
</feature>
<dbReference type="VEuPathDB" id="VectorBase:BGLB036914"/>
<reference evidence="3" key="1">
    <citation type="submission" date="2020-05" db="UniProtKB">
        <authorList>
            <consortium name="EnsemblMetazoa"/>
        </authorList>
    </citation>
    <scope>IDENTIFICATION</scope>
    <source>
        <strain evidence="3">BB02</strain>
    </source>
</reference>
<dbReference type="RefSeq" id="XP_013097157.2">
    <property type="nucleotide sequence ID" value="XM_013241703.2"/>
</dbReference>
<dbReference type="Gene3D" id="1.10.1170.10">
    <property type="entry name" value="Inhibitor Of Apoptosis Protein (2mihbC-IAP-1), Chain A"/>
    <property type="match status" value="1"/>
</dbReference>
<keyword evidence="2" id="KW-0472">Membrane</keyword>
<protein>
    <submittedName>
        <fullName evidence="3">Uncharacterized protein</fullName>
    </submittedName>
</protein>
<keyword evidence="2" id="KW-0812">Transmembrane</keyword>
<organism evidence="3 4">
    <name type="scientific">Biomphalaria glabrata</name>
    <name type="common">Bloodfluke planorb</name>
    <name type="synonym">Freshwater snail</name>
    <dbReference type="NCBI Taxonomy" id="6526"/>
    <lineage>
        <taxon>Eukaryota</taxon>
        <taxon>Metazoa</taxon>
        <taxon>Spiralia</taxon>
        <taxon>Lophotrochozoa</taxon>
        <taxon>Mollusca</taxon>
        <taxon>Gastropoda</taxon>
        <taxon>Heterobranchia</taxon>
        <taxon>Euthyneura</taxon>
        <taxon>Panpulmonata</taxon>
        <taxon>Hygrophila</taxon>
        <taxon>Lymnaeoidea</taxon>
        <taxon>Planorbidae</taxon>
        <taxon>Biomphalaria</taxon>
    </lineage>
</organism>
<evidence type="ECO:0000256" key="2">
    <source>
        <dbReference type="SAM" id="Phobius"/>
    </source>
</evidence>
<gene>
    <name evidence="3" type="primary">106080354</name>
</gene>